<gene>
    <name evidence="12" type="primary">LOC108989374</name>
</gene>
<keyword evidence="3" id="KW-0479">Metal-binding</keyword>
<dbReference type="InterPro" id="IPR003656">
    <property type="entry name" value="Znf_BED"/>
</dbReference>
<evidence type="ECO:0000256" key="7">
    <source>
        <dbReference type="ARBA" id="ARBA00023125"/>
    </source>
</evidence>
<dbReference type="KEGG" id="jre:108989374"/>
<keyword evidence="11" id="KW-1185">Reference proteome</keyword>
<keyword evidence="8" id="KW-0804">Transcription</keyword>
<dbReference type="GO" id="GO:0008270">
    <property type="term" value="F:zinc ion binding"/>
    <property type="evidence" value="ECO:0007669"/>
    <property type="project" value="UniProtKB-KW"/>
</dbReference>
<dbReference type="GeneID" id="108989374"/>
<dbReference type="Pfam" id="PF14372">
    <property type="entry name" value="hAT-like_RNase-H"/>
    <property type="match status" value="1"/>
</dbReference>
<evidence type="ECO:0000256" key="4">
    <source>
        <dbReference type="ARBA" id="ARBA00022771"/>
    </source>
</evidence>
<dbReference type="PANTHER" id="PTHR46481">
    <property type="entry name" value="ZINC FINGER BED DOMAIN-CONTAINING PROTEIN 4"/>
    <property type="match status" value="1"/>
</dbReference>
<dbReference type="PANTHER" id="PTHR46481:SF7">
    <property type="entry name" value="ZINC FINGER BED DOMAIN-CONTAINING PROTEIN RICESLEEPER 2-LIKE"/>
    <property type="match status" value="1"/>
</dbReference>
<dbReference type="Pfam" id="PF05699">
    <property type="entry name" value="Dimer_Tnp_hAT"/>
    <property type="match status" value="1"/>
</dbReference>
<keyword evidence="5" id="KW-0862">Zinc</keyword>
<dbReference type="InterPro" id="IPR052035">
    <property type="entry name" value="ZnF_BED_domain_contain"/>
</dbReference>
<evidence type="ECO:0000256" key="2">
    <source>
        <dbReference type="ARBA" id="ARBA00011738"/>
    </source>
</evidence>
<evidence type="ECO:0000256" key="9">
    <source>
        <dbReference type="ARBA" id="ARBA00023242"/>
    </source>
</evidence>
<feature type="compositionally biased region" description="Acidic residues" evidence="10">
    <location>
        <begin position="399"/>
        <end position="408"/>
    </location>
</feature>
<dbReference type="Proteomes" id="UP000235220">
    <property type="component" value="Chromosome 16"/>
</dbReference>
<evidence type="ECO:0000256" key="10">
    <source>
        <dbReference type="SAM" id="MobiDB-lite"/>
    </source>
</evidence>
<evidence type="ECO:0000256" key="1">
    <source>
        <dbReference type="ARBA" id="ARBA00004123"/>
    </source>
</evidence>
<dbReference type="SUPFAM" id="SSF53098">
    <property type="entry name" value="Ribonuclease H-like"/>
    <property type="match status" value="1"/>
</dbReference>
<dbReference type="SMART" id="SM00614">
    <property type="entry name" value="ZnF_BED"/>
    <property type="match status" value="1"/>
</dbReference>
<dbReference type="GO" id="GO:0046983">
    <property type="term" value="F:protein dimerization activity"/>
    <property type="evidence" value="ECO:0007669"/>
    <property type="project" value="InterPro"/>
</dbReference>
<sequence length="734" mass="83671">MDPSNETETLRDVQPSTERTMESTATSNPIFHKSNVSKPSTGPSSGRKRSIVWEYFTKIKTEDNSRPRAACNFCGTTYACDPNINGTKSMLQHLEKTCKKSPLKNVDRNQSVLGFKPGETSGGLVPIAFSVKACREALAEMLIVDKLPFRFVEGEGFKKFMLVVQPRWNGIPSRVTVAKDIFKLYLREKDKLKSALKGQRICLTTDTWTSVQNFNYLCLTAHFIDEDWKMHKRIISFCKVENHKDETLGKKIEMCLLEWGSPKIFTITLDNASSNNEAISYIKRKTMNRNDTILEHEFLHMRCCTHVLNLIVRDGLKEFDQSIARIRGAVKYVKSSLQRWNTFKQCCDSEDISCKNSVCLDEATRWNSTYMMLDKAEKFQKAFQRLENDDLEYVKSIGEDDSEDDDGVNELSKGGASKLGPPTKDDWDKSRLFVKFLKLFYDATLCFSGANNVTCNCFVFELATIQYAINLECVEEPHNLKTMAFNMKSKFEKYWENLENMNLLLYVGLVLDPRYKMHGLAFCLEIIYDHNSSKVLMLVDRVKDALTRLYDSYCENDGGDVGAQNKTMSQSSEGGANTTSSTAWASNFRFQLAQFKKHLELENSLESKSEVERYLSEKCIEDDANFNLLTWWKVNSIRYRVLSRVARNVLAVPISTVASESAFNTTGQVLDHFCSSLSPLMIEALICTQNWLRSSAPINIRSLVDDIEEFEKFDTELMEYLGGSSRPTSLVGDD</sequence>
<dbReference type="GO" id="GO:0003677">
    <property type="term" value="F:DNA binding"/>
    <property type="evidence" value="ECO:0007669"/>
    <property type="project" value="UniProtKB-KW"/>
</dbReference>
<dbReference type="Pfam" id="PF02892">
    <property type="entry name" value="zf-BED"/>
    <property type="match status" value="1"/>
</dbReference>
<dbReference type="OrthoDB" id="1718237at2759"/>
<organism evidence="11 12">
    <name type="scientific">Juglans regia</name>
    <name type="common">English walnut</name>
    <dbReference type="NCBI Taxonomy" id="51240"/>
    <lineage>
        <taxon>Eukaryota</taxon>
        <taxon>Viridiplantae</taxon>
        <taxon>Streptophyta</taxon>
        <taxon>Embryophyta</taxon>
        <taxon>Tracheophyta</taxon>
        <taxon>Spermatophyta</taxon>
        <taxon>Magnoliopsida</taxon>
        <taxon>eudicotyledons</taxon>
        <taxon>Gunneridae</taxon>
        <taxon>Pentapetalae</taxon>
        <taxon>rosids</taxon>
        <taxon>fabids</taxon>
        <taxon>Fagales</taxon>
        <taxon>Juglandaceae</taxon>
        <taxon>Juglans</taxon>
    </lineage>
</organism>
<dbReference type="AlphaFoldDB" id="A0A2I4EGG2"/>
<dbReference type="SUPFAM" id="SSF57667">
    <property type="entry name" value="beta-beta-alpha zinc fingers"/>
    <property type="match status" value="1"/>
</dbReference>
<protein>
    <submittedName>
        <fullName evidence="12">Zinc finger BED domain-containing protein RICESLEEPER 2-like</fullName>
    </submittedName>
</protein>
<dbReference type="InterPro" id="IPR025525">
    <property type="entry name" value="hAT-like_transposase_RNase-H"/>
</dbReference>
<evidence type="ECO:0000256" key="6">
    <source>
        <dbReference type="ARBA" id="ARBA00023015"/>
    </source>
</evidence>
<feature type="region of interest" description="Disordered" evidence="10">
    <location>
        <begin position="397"/>
        <end position="422"/>
    </location>
</feature>
<dbReference type="GO" id="GO:0005634">
    <property type="term" value="C:nucleus"/>
    <property type="evidence" value="ECO:0007669"/>
    <property type="project" value="UniProtKB-SubCell"/>
</dbReference>
<keyword evidence="7" id="KW-0238">DNA-binding</keyword>
<dbReference type="InterPro" id="IPR036236">
    <property type="entry name" value="Znf_C2H2_sf"/>
</dbReference>
<evidence type="ECO:0000313" key="12">
    <source>
        <dbReference type="RefSeq" id="XP_018818488.2"/>
    </source>
</evidence>
<dbReference type="RefSeq" id="XP_018818488.2">
    <property type="nucleotide sequence ID" value="XM_018962943.2"/>
</dbReference>
<comment type="subcellular location">
    <subcellularLocation>
        <location evidence="1">Nucleus</location>
    </subcellularLocation>
</comment>
<feature type="compositionally biased region" description="Polar residues" evidence="10">
    <location>
        <begin position="14"/>
        <end position="44"/>
    </location>
</feature>
<keyword evidence="4" id="KW-0863">Zinc-finger</keyword>
<comment type="subunit">
    <text evidence="2">Homodimer.</text>
</comment>
<dbReference type="InterPro" id="IPR012337">
    <property type="entry name" value="RNaseH-like_sf"/>
</dbReference>
<dbReference type="PROSITE" id="PS50808">
    <property type="entry name" value="ZF_BED"/>
    <property type="match status" value="1"/>
</dbReference>
<evidence type="ECO:0000256" key="8">
    <source>
        <dbReference type="ARBA" id="ARBA00023163"/>
    </source>
</evidence>
<dbReference type="InterPro" id="IPR008906">
    <property type="entry name" value="HATC_C_dom"/>
</dbReference>
<evidence type="ECO:0000256" key="5">
    <source>
        <dbReference type="ARBA" id="ARBA00022833"/>
    </source>
</evidence>
<evidence type="ECO:0000313" key="11">
    <source>
        <dbReference type="Proteomes" id="UP000235220"/>
    </source>
</evidence>
<evidence type="ECO:0000256" key="3">
    <source>
        <dbReference type="ARBA" id="ARBA00022723"/>
    </source>
</evidence>
<reference evidence="12" key="1">
    <citation type="submission" date="2025-08" db="UniProtKB">
        <authorList>
            <consortium name="RefSeq"/>
        </authorList>
    </citation>
    <scope>IDENTIFICATION</scope>
    <source>
        <tissue evidence="12">Leaves</tissue>
    </source>
</reference>
<keyword evidence="9" id="KW-0539">Nucleus</keyword>
<accession>A0A2I4EGG2</accession>
<dbReference type="Gramene" id="Jr16_12700_p1">
    <property type="protein sequence ID" value="cds.Jr16_12700_p1"/>
    <property type="gene ID" value="Jr16_12700"/>
</dbReference>
<dbReference type="SUPFAM" id="SSF140996">
    <property type="entry name" value="Hermes dimerisation domain"/>
    <property type="match status" value="1"/>
</dbReference>
<name>A0A2I4EGG2_JUGRE</name>
<proteinExistence type="predicted"/>
<keyword evidence="6" id="KW-0805">Transcription regulation</keyword>
<feature type="region of interest" description="Disordered" evidence="10">
    <location>
        <begin position="1"/>
        <end position="47"/>
    </location>
</feature>